<evidence type="ECO:0000313" key="2">
    <source>
        <dbReference type="EMBL" id="EDM85295.1"/>
    </source>
</evidence>
<evidence type="ECO:0000313" key="3">
    <source>
        <dbReference type="Proteomes" id="UP000006002"/>
    </source>
</evidence>
<dbReference type="AlphaFoldDB" id="A5ZYN1"/>
<feature type="transmembrane region" description="Helical" evidence="1">
    <location>
        <begin position="6"/>
        <end position="25"/>
    </location>
</feature>
<feature type="non-terminal residue" evidence="2">
    <location>
        <position position="35"/>
    </location>
</feature>
<proteinExistence type="predicted"/>
<accession>A5ZYN1</accession>
<sequence>MTNMIMGTLLAVGYLVMFWLFGALVPEKFQSGKFP</sequence>
<dbReference type="EMBL" id="AAVO02000039">
    <property type="protein sequence ID" value="EDM85295.1"/>
    <property type="molecule type" value="Genomic_DNA"/>
</dbReference>
<dbReference type="HOGENOM" id="CLU_3369686_0_0_9"/>
<evidence type="ECO:0000256" key="1">
    <source>
        <dbReference type="SAM" id="Phobius"/>
    </source>
</evidence>
<protein>
    <submittedName>
        <fullName evidence="2">Uncharacterized protein</fullName>
    </submittedName>
</protein>
<keyword evidence="1" id="KW-0812">Transmembrane</keyword>
<keyword evidence="1" id="KW-0472">Membrane</keyword>
<dbReference type="Proteomes" id="UP000006002">
    <property type="component" value="Unassembled WGS sequence"/>
</dbReference>
<reference evidence="2 3" key="1">
    <citation type="submission" date="2007-03" db="EMBL/GenBank/DDBJ databases">
        <authorList>
            <person name="Fulton L."/>
            <person name="Clifton S."/>
            <person name="Fulton B."/>
            <person name="Xu J."/>
            <person name="Minx P."/>
            <person name="Pepin K.H."/>
            <person name="Johnson M."/>
            <person name="Thiruvilangam P."/>
            <person name="Bhonagiri V."/>
            <person name="Nash W.E."/>
            <person name="Mardis E.R."/>
            <person name="Wilson R.K."/>
        </authorList>
    </citation>
    <scope>NUCLEOTIDE SEQUENCE [LARGE SCALE GENOMIC DNA]</scope>
    <source>
        <strain evidence="2 3">ATCC 29174</strain>
    </source>
</reference>
<comment type="caution">
    <text evidence="2">The sequence shown here is derived from an EMBL/GenBank/DDBJ whole genome shotgun (WGS) entry which is preliminary data.</text>
</comment>
<gene>
    <name evidence="2" type="ORF">RUMOBE_04149</name>
</gene>
<organism evidence="2 3">
    <name type="scientific">Blautia obeum ATCC 29174</name>
    <dbReference type="NCBI Taxonomy" id="411459"/>
    <lineage>
        <taxon>Bacteria</taxon>
        <taxon>Bacillati</taxon>
        <taxon>Bacillota</taxon>
        <taxon>Clostridia</taxon>
        <taxon>Lachnospirales</taxon>
        <taxon>Lachnospiraceae</taxon>
        <taxon>Blautia</taxon>
    </lineage>
</organism>
<name>A5ZYN1_9FIRM</name>
<reference evidence="2 3" key="2">
    <citation type="submission" date="2007-04" db="EMBL/GenBank/DDBJ databases">
        <title>Draft genome sequence of Ruminococcus obeum (ATCC 29174).</title>
        <authorList>
            <person name="Sudarsanam P."/>
            <person name="Ley R."/>
            <person name="Guruge J."/>
            <person name="Turnbaugh P.J."/>
            <person name="Mahowald M."/>
            <person name="Liep D."/>
            <person name="Gordon J."/>
        </authorList>
    </citation>
    <scope>NUCLEOTIDE SEQUENCE [LARGE SCALE GENOMIC DNA]</scope>
    <source>
        <strain evidence="2 3">ATCC 29174</strain>
    </source>
</reference>
<keyword evidence="1" id="KW-1133">Transmembrane helix</keyword>